<evidence type="ECO:0000256" key="1">
    <source>
        <dbReference type="ARBA" id="ARBA00022490"/>
    </source>
</evidence>
<sequence length="450" mass="50084">MLAKDRRFHTTKSERFFDTGAHSGPERAYLVAVDSTSTDSVWSVEDSLSELGALACTAGAEVVGTMQQRLPHPDSHTYLGKGRVQELSDIEKQLNCDLVIFDDELSPTQQRNLEKLLNARVVDRTALILDIFAQHARSREGILQVELAQMEYRLPRLSNQDVEFTRQAGGSRGAMGGVGGAIGVRGPGETKLEIDRRRIRSRISDLKEAIEDVRKQRAIHRRQREAQAMPVVAVVGYTNAGKSTLFNTLTEAGVLAENMLFATLDPVTRYIVLPNHQEVLFTDTVGFIQKLPTKLIAAFRATLEEVVEADMLLEVVDISHENAIEQSETVTEILDEIEALDKPRVTALNKIDLVANPEDIDTSLYENAVPVSALKNQGLDDLLTTIAQVLADSMELVDVLIPYRKGDLVELFHRRGNILQEEHLEDGVHIVGRIHRSLRGYFLSYSTAEP</sequence>
<comment type="caution">
    <text evidence="11">The sequence shown here is derived from an EMBL/GenBank/DDBJ whole genome shotgun (WGS) entry which is preliminary data.</text>
</comment>
<gene>
    <name evidence="11" type="primary">hflX_1</name>
    <name evidence="6" type="synonym">hflX</name>
    <name evidence="11" type="ORF">KDW_13290</name>
</gene>
<evidence type="ECO:0000256" key="6">
    <source>
        <dbReference type="HAMAP-Rule" id="MF_00900"/>
    </source>
</evidence>
<feature type="binding site" evidence="7">
    <location>
        <begin position="236"/>
        <end position="243"/>
    </location>
    <ligand>
        <name>GTP</name>
        <dbReference type="ChEBI" id="CHEBI:37565"/>
    </ligand>
</feature>
<keyword evidence="2 8" id="KW-0479">Metal-binding</keyword>
<evidence type="ECO:0000313" key="12">
    <source>
        <dbReference type="Proteomes" id="UP000326912"/>
    </source>
</evidence>
<dbReference type="InterPro" id="IPR042108">
    <property type="entry name" value="GTPase_HflX_N_sf"/>
</dbReference>
<comment type="subcellular location">
    <subcellularLocation>
        <location evidence="6">Cytoplasm</location>
    </subcellularLocation>
    <text evidence="6">May associate with membranes.</text>
</comment>
<feature type="binding site" evidence="8">
    <location>
        <position position="243"/>
    </location>
    <ligand>
        <name>Mg(2+)</name>
        <dbReference type="ChEBI" id="CHEBI:18420"/>
    </ligand>
</feature>
<keyword evidence="4 8" id="KW-0460">Magnesium</keyword>
<dbReference type="Gene3D" id="3.40.50.300">
    <property type="entry name" value="P-loop containing nucleotide triphosphate hydrolases"/>
    <property type="match status" value="1"/>
</dbReference>
<accession>A0A5J4KL85</accession>
<comment type="cofactor">
    <cofactor evidence="8">
        <name>Mg(2+)</name>
        <dbReference type="ChEBI" id="CHEBI:18420"/>
    </cofactor>
</comment>
<evidence type="ECO:0000313" key="11">
    <source>
        <dbReference type="EMBL" id="GER87167.1"/>
    </source>
</evidence>
<evidence type="ECO:0000256" key="7">
    <source>
        <dbReference type="PIRSR" id="PIRSR006809-1"/>
    </source>
</evidence>
<dbReference type="InterPro" id="IPR032305">
    <property type="entry name" value="GTP-bd_M"/>
</dbReference>
<dbReference type="GO" id="GO:0003924">
    <property type="term" value="F:GTPase activity"/>
    <property type="evidence" value="ECO:0007669"/>
    <property type="project" value="UniProtKB-UniRule"/>
</dbReference>
<feature type="binding site" evidence="7">
    <location>
        <begin position="261"/>
        <end position="265"/>
    </location>
    <ligand>
        <name>GTP</name>
        <dbReference type="ChEBI" id="CHEBI:37565"/>
    </ligand>
</feature>
<evidence type="ECO:0000256" key="3">
    <source>
        <dbReference type="ARBA" id="ARBA00022741"/>
    </source>
</evidence>
<dbReference type="PROSITE" id="PS51705">
    <property type="entry name" value="G_HFLX"/>
    <property type="match status" value="1"/>
</dbReference>
<dbReference type="GO" id="GO:0005525">
    <property type="term" value="F:GTP binding"/>
    <property type="evidence" value="ECO:0007669"/>
    <property type="project" value="UniProtKB-UniRule"/>
</dbReference>
<dbReference type="InterPro" id="IPR006073">
    <property type="entry name" value="GTP-bd"/>
</dbReference>
<evidence type="ECO:0000256" key="4">
    <source>
        <dbReference type="ARBA" id="ARBA00022842"/>
    </source>
</evidence>
<dbReference type="GO" id="GO:0046872">
    <property type="term" value="F:metal ion binding"/>
    <property type="evidence" value="ECO:0007669"/>
    <property type="project" value="UniProtKB-KW"/>
</dbReference>
<dbReference type="Pfam" id="PF13167">
    <property type="entry name" value="GTP-bdg_N"/>
    <property type="match status" value="1"/>
</dbReference>
<dbReference type="Pfam" id="PF01926">
    <property type="entry name" value="MMR_HSR1"/>
    <property type="match status" value="1"/>
</dbReference>
<feature type="binding site" evidence="7">
    <location>
        <begin position="349"/>
        <end position="352"/>
    </location>
    <ligand>
        <name>GTP</name>
        <dbReference type="ChEBI" id="CHEBI:37565"/>
    </ligand>
</feature>
<comment type="subunit">
    <text evidence="6">Monomer. Associates with the 50S ribosomal subunit.</text>
</comment>
<dbReference type="AlphaFoldDB" id="A0A5J4KL85"/>
<feature type="binding site" evidence="7">
    <location>
        <begin position="372"/>
        <end position="374"/>
    </location>
    <ligand>
        <name>GTP</name>
        <dbReference type="ChEBI" id="CHEBI:37565"/>
    </ligand>
</feature>
<reference evidence="11 12" key="1">
    <citation type="submission" date="2019-10" db="EMBL/GenBank/DDBJ databases">
        <title>Dictyobacter vulcani sp. nov., within the class Ktedonobacteria, isolated from soil of volcanic Mt. Zao.</title>
        <authorList>
            <person name="Zheng Y."/>
            <person name="Wang C.M."/>
            <person name="Sakai Y."/>
            <person name="Abe K."/>
            <person name="Yokota A."/>
            <person name="Yabe S."/>
        </authorList>
    </citation>
    <scope>NUCLEOTIDE SEQUENCE [LARGE SCALE GENOMIC DNA]</scope>
    <source>
        <strain evidence="11 12">W12</strain>
    </source>
</reference>
<keyword evidence="5 6" id="KW-0342">GTP-binding</keyword>
<keyword evidence="12" id="KW-1185">Reference proteome</keyword>
<dbReference type="NCBIfam" id="TIGR03156">
    <property type="entry name" value="GTP_HflX"/>
    <property type="match status" value="1"/>
</dbReference>
<dbReference type="PANTHER" id="PTHR10229">
    <property type="entry name" value="GTP-BINDING PROTEIN HFLX"/>
    <property type="match status" value="1"/>
</dbReference>
<protein>
    <recommendedName>
        <fullName evidence="6">GTPase HflX</fullName>
    </recommendedName>
    <alternativeName>
        <fullName evidence="6">GTP-binding protein HflX</fullName>
    </alternativeName>
</protein>
<dbReference type="RefSeq" id="WP_151755196.1">
    <property type="nucleotide sequence ID" value="NZ_BKZW01000001.1"/>
</dbReference>
<proteinExistence type="inferred from homology"/>
<dbReference type="InterPro" id="IPR027417">
    <property type="entry name" value="P-loop_NTPase"/>
</dbReference>
<dbReference type="PRINTS" id="PR00326">
    <property type="entry name" value="GTP1OBG"/>
</dbReference>
<keyword evidence="3 6" id="KW-0547">Nucleotide-binding</keyword>
<dbReference type="GO" id="GO:0043022">
    <property type="term" value="F:ribosome binding"/>
    <property type="evidence" value="ECO:0007669"/>
    <property type="project" value="TreeGrafter"/>
</dbReference>
<evidence type="ECO:0000256" key="2">
    <source>
        <dbReference type="ARBA" id="ARBA00022723"/>
    </source>
</evidence>
<dbReference type="Proteomes" id="UP000326912">
    <property type="component" value="Unassembled WGS sequence"/>
</dbReference>
<dbReference type="InterPro" id="IPR030394">
    <property type="entry name" value="G_HFLX_dom"/>
</dbReference>
<feature type="coiled-coil region" evidence="9">
    <location>
        <begin position="196"/>
        <end position="223"/>
    </location>
</feature>
<dbReference type="PANTHER" id="PTHR10229:SF0">
    <property type="entry name" value="GTP-BINDING PROTEIN 6-RELATED"/>
    <property type="match status" value="1"/>
</dbReference>
<dbReference type="GO" id="GO:0005737">
    <property type="term" value="C:cytoplasm"/>
    <property type="evidence" value="ECO:0007669"/>
    <property type="project" value="UniProtKB-SubCell"/>
</dbReference>
<dbReference type="Gene3D" id="3.40.50.11060">
    <property type="entry name" value="GTPase HflX, N-terminal domain"/>
    <property type="match status" value="1"/>
</dbReference>
<feature type="binding site" evidence="8">
    <location>
        <position position="263"/>
    </location>
    <ligand>
        <name>Mg(2+)</name>
        <dbReference type="ChEBI" id="CHEBI:18420"/>
    </ligand>
</feature>
<dbReference type="InterPro" id="IPR025121">
    <property type="entry name" value="GTPase_HflX_N"/>
</dbReference>
<feature type="binding site" evidence="7">
    <location>
        <begin position="283"/>
        <end position="286"/>
    </location>
    <ligand>
        <name>GTP</name>
        <dbReference type="ChEBI" id="CHEBI:37565"/>
    </ligand>
</feature>
<evidence type="ECO:0000256" key="5">
    <source>
        <dbReference type="ARBA" id="ARBA00023134"/>
    </source>
</evidence>
<dbReference type="EMBL" id="BKZW01000001">
    <property type="protein sequence ID" value="GER87167.1"/>
    <property type="molecule type" value="Genomic_DNA"/>
</dbReference>
<dbReference type="HAMAP" id="MF_00900">
    <property type="entry name" value="GTPase_HflX"/>
    <property type="match status" value="1"/>
</dbReference>
<dbReference type="SUPFAM" id="SSF52540">
    <property type="entry name" value="P-loop containing nucleoside triphosphate hydrolases"/>
    <property type="match status" value="1"/>
</dbReference>
<evidence type="ECO:0000256" key="9">
    <source>
        <dbReference type="SAM" id="Coils"/>
    </source>
</evidence>
<comment type="similarity">
    <text evidence="6">Belongs to the TRAFAC class OBG-HflX-like GTPase superfamily. HflX GTPase family.</text>
</comment>
<evidence type="ECO:0000256" key="8">
    <source>
        <dbReference type="PIRSR" id="PIRSR006809-2"/>
    </source>
</evidence>
<dbReference type="PIRSF" id="PIRSF006809">
    <property type="entry name" value="GTP-binding_hflX_prd"/>
    <property type="match status" value="1"/>
</dbReference>
<comment type="function">
    <text evidence="6">GTPase that associates with the 50S ribosomal subunit and may have a role during protein synthesis or ribosome biogenesis.</text>
</comment>
<keyword evidence="1 6" id="KW-0963">Cytoplasm</keyword>
<dbReference type="InterPro" id="IPR016496">
    <property type="entry name" value="GTPase_HflX"/>
</dbReference>
<dbReference type="Gene3D" id="6.10.250.2860">
    <property type="match status" value="1"/>
</dbReference>
<dbReference type="CDD" id="cd01878">
    <property type="entry name" value="HflX"/>
    <property type="match status" value="1"/>
</dbReference>
<evidence type="ECO:0000259" key="10">
    <source>
        <dbReference type="PROSITE" id="PS51705"/>
    </source>
</evidence>
<feature type="domain" description="Hflx-type G" evidence="10">
    <location>
        <begin position="230"/>
        <end position="394"/>
    </location>
</feature>
<keyword evidence="9" id="KW-0175">Coiled coil</keyword>
<dbReference type="FunFam" id="3.40.50.11060:FF:000001">
    <property type="entry name" value="GTPase HflX"/>
    <property type="match status" value="1"/>
</dbReference>
<organism evidence="11 12">
    <name type="scientific">Dictyobacter vulcani</name>
    <dbReference type="NCBI Taxonomy" id="2607529"/>
    <lineage>
        <taxon>Bacteria</taxon>
        <taxon>Bacillati</taxon>
        <taxon>Chloroflexota</taxon>
        <taxon>Ktedonobacteria</taxon>
        <taxon>Ktedonobacterales</taxon>
        <taxon>Dictyobacteraceae</taxon>
        <taxon>Dictyobacter</taxon>
    </lineage>
</organism>
<name>A0A5J4KL85_9CHLR</name>
<dbReference type="Pfam" id="PF16360">
    <property type="entry name" value="GTP-bdg_M"/>
    <property type="match status" value="1"/>
</dbReference>